<evidence type="ECO:0000256" key="1">
    <source>
        <dbReference type="ARBA" id="ARBA00004651"/>
    </source>
</evidence>
<comment type="caution">
    <text evidence="7">The sequence shown here is derived from an EMBL/GenBank/DDBJ whole genome shotgun (WGS) entry which is preliminary data.</text>
</comment>
<evidence type="ECO:0000259" key="6">
    <source>
        <dbReference type="PROSITE" id="PS50850"/>
    </source>
</evidence>
<name>A0A846X6E4_9ACTN</name>
<evidence type="ECO:0000313" key="7">
    <source>
        <dbReference type="EMBL" id="NKY19782.1"/>
    </source>
</evidence>
<dbReference type="InterPro" id="IPR020846">
    <property type="entry name" value="MFS_dom"/>
</dbReference>
<feature type="transmembrane region" description="Helical" evidence="5">
    <location>
        <begin position="116"/>
        <end position="136"/>
    </location>
</feature>
<feature type="transmembrane region" description="Helical" evidence="5">
    <location>
        <begin position="231"/>
        <end position="249"/>
    </location>
</feature>
<gene>
    <name evidence="7" type="ORF">HF999_15565</name>
</gene>
<feature type="transmembrane region" description="Helical" evidence="5">
    <location>
        <begin position="54"/>
        <end position="78"/>
    </location>
</feature>
<feature type="transmembrane region" description="Helical" evidence="5">
    <location>
        <begin position="90"/>
        <end position="110"/>
    </location>
</feature>
<feature type="transmembrane region" description="Helical" evidence="5">
    <location>
        <begin position="148"/>
        <end position="167"/>
    </location>
</feature>
<feature type="transmembrane region" description="Helical" evidence="5">
    <location>
        <begin position="297"/>
        <end position="314"/>
    </location>
</feature>
<comment type="subcellular location">
    <subcellularLocation>
        <location evidence="1">Cell membrane</location>
        <topology evidence="1">Multi-pass membrane protein</topology>
    </subcellularLocation>
</comment>
<dbReference type="Pfam" id="PF07690">
    <property type="entry name" value="MFS_1"/>
    <property type="match status" value="1"/>
</dbReference>
<dbReference type="PROSITE" id="PS00216">
    <property type="entry name" value="SUGAR_TRANSPORT_1"/>
    <property type="match status" value="1"/>
</dbReference>
<evidence type="ECO:0000256" key="2">
    <source>
        <dbReference type="ARBA" id="ARBA00022692"/>
    </source>
</evidence>
<dbReference type="GO" id="GO:0005886">
    <property type="term" value="C:plasma membrane"/>
    <property type="evidence" value="ECO:0007669"/>
    <property type="project" value="UniProtKB-SubCell"/>
</dbReference>
<organism evidence="7 8">
    <name type="scientific">Tsukamurella spumae</name>
    <dbReference type="NCBI Taxonomy" id="44753"/>
    <lineage>
        <taxon>Bacteria</taxon>
        <taxon>Bacillati</taxon>
        <taxon>Actinomycetota</taxon>
        <taxon>Actinomycetes</taxon>
        <taxon>Mycobacteriales</taxon>
        <taxon>Tsukamurellaceae</taxon>
        <taxon>Tsukamurella</taxon>
    </lineage>
</organism>
<dbReference type="Proteomes" id="UP000582646">
    <property type="component" value="Unassembled WGS sequence"/>
</dbReference>
<feature type="transmembrane region" description="Helical" evidence="5">
    <location>
        <begin position="179"/>
        <end position="198"/>
    </location>
</feature>
<dbReference type="EMBL" id="JAAXOQ010000021">
    <property type="protein sequence ID" value="NKY19782.1"/>
    <property type="molecule type" value="Genomic_DNA"/>
</dbReference>
<dbReference type="AlphaFoldDB" id="A0A846X6E4"/>
<dbReference type="CDD" id="cd17365">
    <property type="entry name" value="MFS_PcaK_like"/>
    <property type="match status" value="1"/>
</dbReference>
<feature type="transmembrane region" description="Helical" evidence="5">
    <location>
        <begin position="355"/>
        <end position="378"/>
    </location>
</feature>
<dbReference type="PANTHER" id="PTHR23508:SF10">
    <property type="entry name" value="CARBOXYLIC ACID TRANSPORTER PROTEIN HOMOLOG"/>
    <property type="match status" value="1"/>
</dbReference>
<dbReference type="PROSITE" id="PS00217">
    <property type="entry name" value="SUGAR_TRANSPORT_2"/>
    <property type="match status" value="1"/>
</dbReference>
<dbReference type="InterPro" id="IPR011701">
    <property type="entry name" value="MFS"/>
</dbReference>
<accession>A0A846X6E4</accession>
<evidence type="ECO:0000256" key="3">
    <source>
        <dbReference type="ARBA" id="ARBA00022989"/>
    </source>
</evidence>
<dbReference type="PROSITE" id="PS50850">
    <property type="entry name" value="MFS"/>
    <property type="match status" value="1"/>
</dbReference>
<feature type="transmembrane region" description="Helical" evidence="5">
    <location>
        <begin position="269"/>
        <end position="290"/>
    </location>
</feature>
<feature type="transmembrane region" description="Helical" evidence="5">
    <location>
        <begin position="12"/>
        <end position="34"/>
    </location>
</feature>
<dbReference type="PANTHER" id="PTHR23508">
    <property type="entry name" value="CARBOXYLIC ACID TRANSPORTER PROTEIN HOMOLOG"/>
    <property type="match status" value="1"/>
</dbReference>
<keyword evidence="4 5" id="KW-0472">Membrane</keyword>
<evidence type="ECO:0000256" key="5">
    <source>
        <dbReference type="SAM" id="Phobius"/>
    </source>
</evidence>
<feature type="transmembrane region" description="Helical" evidence="5">
    <location>
        <begin position="384"/>
        <end position="406"/>
    </location>
</feature>
<keyword evidence="8" id="KW-1185">Reference proteome</keyword>
<feature type="transmembrane region" description="Helical" evidence="5">
    <location>
        <begin position="320"/>
        <end position="343"/>
    </location>
</feature>
<dbReference type="Gene3D" id="1.20.1250.20">
    <property type="entry name" value="MFS general substrate transporter like domains"/>
    <property type="match status" value="1"/>
</dbReference>
<dbReference type="InterPro" id="IPR005829">
    <property type="entry name" value="Sugar_transporter_CS"/>
</dbReference>
<evidence type="ECO:0000313" key="8">
    <source>
        <dbReference type="Proteomes" id="UP000582646"/>
    </source>
</evidence>
<dbReference type="SUPFAM" id="SSF103473">
    <property type="entry name" value="MFS general substrate transporter"/>
    <property type="match status" value="1"/>
</dbReference>
<dbReference type="InterPro" id="IPR036259">
    <property type="entry name" value="MFS_trans_sf"/>
</dbReference>
<feature type="domain" description="Major facilitator superfamily (MFS) profile" evidence="6">
    <location>
        <begin position="24"/>
        <end position="410"/>
    </location>
</feature>
<evidence type="ECO:0000256" key="4">
    <source>
        <dbReference type="ARBA" id="ARBA00023136"/>
    </source>
</evidence>
<keyword evidence="2 5" id="KW-0812">Transmembrane</keyword>
<proteinExistence type="predicted"/>
<keyword evidence="3 5" id="KW-1133">Transmembrane helix</keyword>
<reference evidence="7 8" key="1">
    <citation type="submission" date="2020-04" db="EMBL/GenBank/DDBJ databases">
        <title>MicrobeNet Type strains.</title>
        <authorList>
            <person name="Nicholson A.C."/>
        </authorList>
    </citation>
    <scope>NUCLEOTIDE SEQUENCE [LARGE SCALE GENOMIC DNA]</scope>
    <source>
        <strain evidence="7 8">DSM 44113</strain>
    </source>
</reference>
<protein>
    <submittedName>
        <fullName evidence="7">Aromatic acid/H+ symport family MFS transporter</fullName>
    </submittedName>
</protein>
<sequence length="419" mass="42966">MIDTRLSAATDTGFRWLTPVTAIALSVCWLMVVFDGYDIVIYGNVISSLQDEWGISSSTAGTLGSLCIVGMMFGALVAGRLADAIGRRRAVLGCVALFSVATVFCALATGPVMFGITRLIAGLGLGGLVPTANTLAAELVPDRVRAAVATLMMSGAPIGGVVAALLGRQVIPAWGWRPMFWFALVALVVLLPLGLRFLPKDERAVRGSRAGAGSEVGEGFRAVLSPRYRTASILFALVTVATLLAWYGLGTWLPKLMQDGGADLGSALTFALALNLGAVAGSFLTAWAGVRFGPIRTGVVTAGLAGIGLLLLLTEPPTGVIYLIIVIAGIGTHGTQCLVIAAVASRYPEALRGTALGWTLGIGRIGAVMAPQMGGWLLSGGAGASGNFIFFGTSALVAAALLLVILRNARSSAPVAIAA</sequence>
<dbReference type="GO" id="GO:0046943">
    <property type="term" value="F:carboxylic acid transmembrane transporter activity"/>
    <property type="evidence" value="ECO:0007669"/>
    <property type="project" value="TreeGrafter"/>
</dbReference>